<evidence type="ECO:0000313" key="2">
    <source>
        <dbReference type="EMBL" id="GIY23852.1"/>
    </source>
</evidence>
<keyword evidence="3" id="KW-1185">Reference proteome</keyword>
<evidence type="ECO:0000256" key="1">
    <source>
        <dbReference type="SAM" id="MobiDB-lite"/>
    </source>
</evidence>
<gene>
    <name evidence="2" type="ORF">CEXT_261691</name>
</gene>
<dbReference type="EMBL" id="BPLR01008323">
    <property type="protein sequence ID" value="GIY23852.1"/>
    <property type="molecule type" value="Genomic_DNA"/>
</dbReference>
<evidence type="ECO:0000313" key="3">
    <source>
        <dbReference type="Proteomes" id="UP001054945"/>
    </source>
</evidence>
<name>A0AAV4RTS8_CAEEX</name>
<reference evidence="2 3" key="1">
    <citation type="submission" date="2021-06" db="EMBL/GenBank/DDBJ databases">
        <title>Caerostris extrusa draft genome.</title>
        <authorList>
            <person name="Kono N."/>
            <person name="Arakawa K."/>
        </authorList>
    </citation>
    <scope>NUCLEOTIDE SEQUENCE [LARGE SCALE GENOMIC DNA]</scope>
</reference>
<proteinExistence type="predicted"/>
<feature type="compositionally biased region" description="Basic and acidic residues" evidence="1">
    <location>
        <begin position="10"/>
        <end position="28"/>
    </location>
</feature>
<comment type="caution">
    <text evidence="2">The sequence shown here is derived from an EMBL/GenBank/DDBJ whole genome shotgun (WGS) entry which is preliminary data.</text>
</comment>
<dbReference type="Proteomes" id="UP001054945">
    <property type="component" value="Unassembled WGS sequence"/>
</dbReference>
<protein>
    <submittedName>
        <fullName evidence="2">Uncharacterized protein</fullName>
    </submittedName>
</protein>
<sequence length="70" mass="8033">MQGPGAFHQMEGHTTHQRAPLREAFDRRSVKRLRRENVSTHSPKRQRFKLDLLKIPLAQSKSHDASSVSS</sequence>
<feature type="region of interest" description="Disordered" evidence="1">
    <location>
        <begin position="1"/>
        <end position="47"/>
    </location>
</feature>
<organism evidence="2 3">
    <name type="scientific">Caerostris extrusa</name>
    <name type="common">Bark spider</name>
    <name type="synonym">Caerostris bankana</name>
    <dbReference type="NCBI Taxonomy" id="172846"/>
    <lineage>
        <taxon>Eukaryota</taxon>
        <taxon>Metazoa</taxon>
        <taxon>Ecdysozoa</taxon>
        <taxon>Arthropoda</taxon>
        <taxon>Chelicerata</taxon>
        <taxon>Arachnida</taxon>
        <taxon>Araneae</taxon>
        <taxon>Araneomorphae</taxon>
        <taxon>Entelegynae</taxon>
        <taxon>Araneoidea</taxon>
        <taxon>Araneidae</taxon>
        <taxon>Caerostris</taxon>
    </lineage>
</organism>
<dbReference type="AlphaFoldDB" id="A0AAV4RTS8"/>
<accession>A0AAV4RTS8</accession>